<evidence type="ECO:0008006" key="3">
    <source>
        <dbReference type="Google" id="ProtNLM"/>
    </source>
</evidence>
<reference evidence="1" key="1">
    <citation type="submission" date="2023-07" db="EMBL/GenBank/DDBJ databases">
        <authorList>
            <person name="Kim M."/>
        </authorList>
    </citation>
    <scope>NUCLEOTIDE SEQUENCE</scope>
    <source>
        <strain evidence="1">BIUV-7</strain>
    </source>
</reference>
<evidence type="ECO:0000313" key="2">
    <source>
        <dbReference type="Proteomes" id="UP001169764"/>
    </source>
</evidence>
<name>A0ABT8YAT9_9SPHN</name>
<dbReference type="EMBL" id="JAUOTP010000006">
    <property type="protein sequence ID" value="MDO6415459.1"/>
    <property type="molecule type" value="Genomic_DNA"/>
</dbReference>
<dbReference type="RefSeq" id="WP_303543497.1">
    <property type="nucleotide sequence ID" value="NZ_JAUOTP010000006.1"/>
</dbReference>
<proteinExistence type="predicted"/>
<keyword evidence="2" id="KW-1185">Reference proteome</keyword>
<comment type="caution">
    <text evidence="1">The sequence shown here is derived from an EMBL/GenBank/DDBJ whole genome shotgun (WGS) entry which is preliminary data.</text>
</comment>
<evidence type="ECO:0000313" key="1">
    <source>
        <dbReference type="EMBL" id="MDO6415459.1"/>
    </source>
</evidence>
<gene>
    <name evidence="1" type="ORF">Q4F19_13785</name>
</gene>
<sequence length="183" mass="18929">MSIFAALMLAAGLGGQMEDISASSPGTISVDAKQDGSSGPLRPVFVDAIDQALTKRGFTTIDEAGHAALVADLAVTRDQLGTVSAPVAKSDPAARTSDSPNRVGAGVVLPFPINKARSVPLQRTKLELRIRRRGSETILWQGTALTVRPAGTVKGKDAAVAADLSDALLRGYPLQSGETISIP</sequence>
<dbReference type="Proteomes" id="UP001169764">
    <property type="component" value="Unassembled WGS sequence"/>
</dbReference>
<organism evidence="1 2">
    <name type="scientific">Sphingomonas natans</name>
    <dbReference type="NCBI Taxonomy" id="3063330"/>
    <lineage>
        <taxon>Bacteria</taxon>
        <taxon>Pseudomonadati</taxon>
        <taxon>Pseudomonadota</taxon>
        <taxon>Alphaproteobacteria</taxon>
        <taxon>Sphingomonadales</taxon>
        <taxon>Sphingomonadaceae</taxon>
        <taxon>Sphingomonas</taxon>
    </lineage>
</organism>
<accession>A0ABT8YAT9</accession>
<protein>
    <recommendedName>
        <fullName evidence="3">DUF4136 domain-containing protein</fullName>
    </recommendedName>
</protein>